<keyword evidence="6 8" id="KW-1133">Transmembrane helix</keyword>
<dbReference type="OrthoDB" id="2666767at2"/>
<evidence type="ECO:0000256" key="6">
    <source>
        <dbReference type="ARBA" id="ARBA00022989"/>
    </source>
</evidence>
<keyword evidence="2" id="KW-0673">Quorum sensing</keyword>
<dbReference type="Pfam" id="PF04647">
    <property type="entry name" value="AgrB"/>
    <property type="match status" value="1"/>
</dbReference>
<dbReference type="RefSeq" id="WP_078502834.1">
    <property type="nucleotide sequence ID" value="NZ_MSZX01000020.1"/>
</dbReference>
<proteinExistence type="predicted"/>
<dbReference type="EMBL" id="MSZX01000020">
    <property type="protein sequence ID" value="OPA73265.1"/>
    <property type="molecule type" value="Genomic_DNA"/>
</dbReference>
<feature type="transmembrane region" description="Helical" evidence="8">
    <location>
        <begin position="79"/>
        <end position="98"/>
    </location>
</feature>
<accession>A0A1T2X0C2</accession>
<dbReference type="AlphaFoldDB" id="A0A1T2X0C2"/>
<name>A0A1T2X0C2_9BACL</name>
<dbReference type="InterPro" id="IPR006741">
    <property type="entry name" value="AgrB"/>
</dbReference>
<dbReference type="Proteomes" id="UP000190188">
    <property type="component" value="Unassembled WGS sequence"/>
</dbReference>
<evidence type="ECO:0008006" key="11">
    <source>
        <dbReference type="Google" id="ProtNLM"/>
    </source>
</evidence>
<feature type="transmembrane region" description="Helical" evidence="8">
    <location>
        <begin position="104"/>
        <end position="124"/>
    </location>
</feature>
<evidence type="ECO:0000256" key="1">
    <source>
        <dbReference type="ARBA" id="ARBA00022475"/>
    </source>
</evidence>
<dbReference type="GO" id="GO:0006508">
    <property type="term" value="P:proteolysis"/>
    <property type="evidence" value="ECO:0007669"/>
    <property type="project" value="UniProtKB-KW"/>
</dbReference>
<feature type="transmembrane region" description="Helical" evidence="8">
    <location>
        <begin position="136"/>
        <end position="162"/>
    </location>
</feature>
<keyword evidence="5" id="KW-0378">Hydrolase</keyword>
<organism evidence="9 10">
    <name type="scientific">Paenibacillus selenitireducens</name>
    <dbReference type="NCBI Taxonomy" id="1324314"/>
    <lineage>
        <taxon>Bacteria</taxon>
        <taxon>Bacillati</taxon>
        <taxon>Bacillota</taxon>
        <taxon>Bacilli</taxon>
        <taxon>Bacillales</taxon>
        <taxon>Paenibacillaceae</taxon>
        <taxon>Paenibacillus</taxon>
    </lineage>
</organism>
<evidence type="ECO:0000256" key="3">
    <source>
        <dbReference type="ARBA" id="ARBA00022670"/>
    </source>
</evidence>
<dbReference type="GO" id="GO:0008233">
    <property type="term" value="F:peptidase activity"/>
    <property type="evidence" value="ECO:0007669"/>
    <property type="project" value="UniProtKB-KW"/>
</dbReference>
<keyword evidence="4 8" id="KW-0812">Transmembrane</keyword>
<evidence type="ECO:0000313" key="10">
    <source>
        <dbReference type="Proteomes" id="UP000190188"/>
    </source>
</evidence>
<dbReference type="GO" id="GO:0016020">
    <property type="term" value="C:membrane"/>
    <property type="evidence" value="ECO:0007669"/>
    <property type="project" value="InterPro"/>
</dbReference>
<evidence type="ECO:0000256" key="8">
    <source>
        <dbReference type="SAM" id="Phobius"/>
    </source>
</evidence>
<reference evidence="9 10" key="1">
    <citation type="submission" date="2017-01" db="EMBL/GenBank/DDBJ databases">
        <title>Genome analysis of Paenibacillus selenitrireducens ES3-24.</title>
        <authorList>
            <person name="Xu D."/>
            <person name="Yao R."/>
            <person name="Zheng S."/>
        </authorList>
    </citation>
    <scope>NUCLEOTIDE SEQUENCE [LARGE SCALE GENOMIC DNA]</scope>
    <source>
        <strain evidence="9 10">ES3-24</strain>
    </source>
</reference>
<gene>
    <name evidence="9" type="ORF">BVG16_29750</name>
</gene>
<keyword evidence="7 8" id="KW-0472">Membrane</keyword>
<dbReference type="SMART" id="SM00793">
    <property type="entry name" value="AgrB"/>
    <property type="match status" value="1"/>
</dbReference>
<sequence>MVYYLAGLLTRWMMRKDVDGVYDEEHIDIGNKVIVNFILIVLLTLVISLWANTFWATLAAALGLCMIRKYSGGHHLPSSDLCVLYTSLIFVASPWIAGYFMSDYVVWVDVITLFLTLSLSPFGTKFDFIRPQHLKLKLLSCIPIVLNLLFFHWNAVSVAMLIQGLHLFTSEEKTYG</sequence>
<evidence type="ECO:0000313" key="9">
    <source>
        <dbReference type="EMBL" id="OPA73265.1"/>
    </source>
</evidence>
<evidence type="ECO:0000256" key="4">
    <source>
        <dbReference type="ARBA" id="ARBA00022692"/>
    </source>
</evidence>
<dbReference type="GO" id="GO:0009372">
    <property type="term" value="P:quorum sensing"/>
    <property type="evidence" value="ECO:0007669"/>
    <property type="project" value="UniProtKB-KW"/>
</dbReference>
<protein>
    <recommendedName>
        <fullName evidence="11">Accessory regulator AgrB</fullName>
    </recommendedName>
</protein>
<keyword evidence="10" id="KW-1185">Reference proteome</keyword>
<feature type="transmembrane region" description="Helical" evidence="8">
    <location>
        <begin position="34"/>
        <end position="67"/>
    </location>
</feature>
<dbReference type="STRING" id="1324314.BVG16_29750"/>
<keyword evidence="3" id="KW-0645">Protease</keyword>
<evidence type="ECO:0000256" key="7">
    <source>
        <dbReference type="ARBA" id="ARBA00023136"/>
    </source>
</evidence>
<evidence type="ECO:0000256" key="5">
    <source>
        <dbReference type="ARBA" id="ARBA00022801"/>
    </source>
</evidence>
<comment type="caution">
    <text evidence="9">The sequence shown here is derived from an EMBL/GenBank/DDBJ whole genome shotgun (WGS) entry which is preliminary data.</text>
</comment>
<evidence type="ECO:0000256" key="2">
    <source>
        <dbReference type="ARBA" id="ARBA00022654"/>
    </source>
</evidence>
<keyword evidence="1" id="KW-1003">Cell membrane</keyword>